<dbReference type="Proteomes" id="UP000095347">
    <property type="component" value="Unassembled WGS sequence"/>
</dbReference>
<dbReference type="AlphaFoldDB" id="A0A1E5Q6R1"/>
<feature type="transmembrane region" description="Helical" evidence="1">
    <location>
        <begin position="59"/>
        <end position="80"/>
    </location>
</feature>
<keyword evidence="3" id="KW-1185">Reference proteome</keyword>
<proteinExistence type="predicted"/>
<sequence>MFKSLAHTARLELTESIRARWFLVYSLVFGAVMVLLLASGLTDSRVMGFTGLSRTLTTYIQICMAILPIFILITMVRSVAGDREAGVLEYMLALPVSLGAWYWGKLLGRYVTVFLPVFLAVVVAVAWAGVRGFDVPWMEFLFSTALLVSLTWCFLGIGMLISTIAKTSDVAQGAAFTVWLVLLLFLDLILLGAMVREQMSSEVVVTIALLNPMQVFRTASMLVFDPELILMGPAAHVILDALGRTGFLIFGFVYPLVFGTLSAVTGFVLFRRGDLQ</sequence>
<dbReference type="PANTHER" id="PTHR43471">
    <property type="entry name" value="ABC TRANSPORTER PERMEASE"/>
    <property type="match status" value="1"/>
</dbReference>
<dbReference type="STRING" id="28181.BEN30_11505"/>
<reference evidence="3" key="1">
    <citation type="submission" date="2016-07" db="EMBL/GenBank/DDBJ databases">
        <authorList>
            <person name="Florea S."/>
            <person name="Webb J.S."/>
            <person name="Jaromczyk J."/>
            <person name="Schardl C.L."/>
        </authorList>
    </citation>
    <scope>NUCLEOTIDE SEQUENCE [LARGE SCALE GENOMIC DNA]</scope>
    <source>
        <strain evidence="3">MV-1</strain>
    </source>
</reference>
<feature type="transmembrane region" description="Helical" evidence="1">
    <location>
        <begin position="87"/>
        <end position="104"/>
    </location>
</feature>
<protein>
    <submittedName>
        <fullName evidence="2">ABC transporter permease</fullName>
    </submittedName>
</protein>
<keyword evidence="1" id="KW-0472">Membrane</keyword>
<accession>A0A1E5Q6R1</accession>
<dbReference type="PANTHER" id="PTHR43471:SF1">
    <property type="entry name" value="ABC TRANSPORTER PERMEASE PROTEIN NOSY-RELATED"/>
    <property type="match status" value="1"/>
</dbReference>
<dbReference type="GO" id="GO:0140359">
    <property type="term" value="F:ABC-type transporter activity"/>
    <property type="evidence" value="ECO:0007669"/>
    <property type="project" value="InterPro"/>
</dbReference>
<feature type="transmembrane region" description="Helical" evidence="1">
    <location>
        <begin position="21"/>
        <end position="39"/>
    </location>
</feature>
<dbReference type="GO" id="GO:0005886">
    <property type="term" value="C:plasma membrane"/>
    <property type="evidence" value="ECO:0007669"/>
    <property type="project" value="UniProtKB-SubCell"/>
</dbReference>
<keyword evidence="1" id="KW-0812">Transmembrane</keyword>
<evidence type="ECO:0000256" key="1">
    <source>
        <dbReference type="SAM" id="Phobius"/>
    </source>
</evidence>
<comment type="caution">
    <text evidence="2">The sequence shown here is derived from an EMBL/GenBank/DDBJ whole genome shotgun (WGS) entry which is preliminary data.</text>
</comment>
<dbReference type="OrthoDB" id="5333425at2"/>
<feature type="transmembrane region" description="Helical" evidence="1">
    <location>
        <begin position="170"/>
        <end position="191"/>
    </location>
</feature>
<name>A0A1E5Q6R1_9PROT</name>
<gene>
    <name evidence="2" type="ORF">BEN30_11505</name>
</gene>
<dbReference type="RefSeq" id="WP_069958220.1">
    <property type="nucleotide sequence ID" value="NZ_MCGG01000029.1"/>
</dbReference>
<feature type="transmembrane region" description="Helical" evidence="1">
    <location>
        <begin position="140"/>
        <end position="164"/>
    </location>
</feature>
<feature type="transmembrane region" description="Helical" evidence="1">
    <location>
        <begin position="247"/>
        <end position="270"/>
    </location>
</feature>
<dbReference type="EMBL" id="MCGG01000029">
    <property type="protein sequence ID" value="OEJ66700.1"/>
    <property type="molecule type" value="Genomic_DNA"/>
</dbReference>
<feature type="transmembrane region" description="Helical" evidence="1">
    <location>
        <begin position="110"/>
        <end position="128"/>
    </location>
</feature>
<organism evidence="2 3">
    <name type="scientific">Magnetovibrio blakemorei</name>
    <dbReference type="NCBI Taxonomy" id="28181"/>
    <lineage>
        <taxon>Bacteria</taxon>
        <taxon>Pseudomonadati</taxon>
        <taxon>Pseudomonadota</taxon>
        <taxon>Alphaproteobacteria</taxon>
        <taxon>Rhodospirillales</taxon>
        <taxon>Magnetovibrionaceae</taxon>
        <taxon>Magnetovibrio</taxon>
    </lineage>
</organism>
<evidence type="ECO:0000313" key="2">
    <source>
        <dbReference type="EMBL" id="OEJ66700.1"/>
    </source>
</evidence>
<dbReference type="Pfam" id="PF12679">
    <property type="entry name" value="ABC2_membrane_2"/>
    <property type="match status" value="1"/>
</dbReference>
<evidence type="ECO:0000313" key="3">
    <source>
        <dbReference type="Proteomes" id="UP000095347"/>
    </source>
</evidence>
<keyword evidence="1" id="KW-1133">Transmembrane helix</keyword>